<comment type="similarity">
    <text evidence="2 7">Belongs to the MgtC/SapB family.</text>
</comment>
<evidence type="ECO:0000256" key="1">
    <source>
        <dbReference type="ARBA" id="ARBA00004651"/>
    </source>
</evidence>
<dbReference type="PRINTS" id="PR01837">
    <property type="entry name" value="MGTCSAPBPROT"/>
</dbReference>
<feature type="domain" description="MgtC/SapB/SrpB/YhiD N-terminal" evidence="9">
    <location>
        <begin position="20"/>
        <end position="147"/>
    </location>
</feature>
<evidence type="ECO:0000313" key="10">
    <source>
        <dbReference type="EMBL" id="PYF05105.1"/>
    </source>
</evidence>
<comment type="caution">
    <text evidence="10">The sequence shown here is derived from an EMBL/GenBank/DDBJ whole genome shotgun (WGS) entry which is preliminary data.</text>
</comment>
<feature type="transmembrane region" description="Helical" evidence="7">
    <location>
        <begin position="41"/>
        <end position="60"/>
    </location>
</feature>
<evidence type="ECO:0000256" key="8">
    <source>
        <dbReference type="SAM" id="MobiDB-lite"/>
    </source>
</evidence>
<keyword evidence="5 7" id="KW-1133">Transmembrane helix</keyword>
<proteinExistence type="inferred from homology"/>
<sequence length="173" mass="18013">MTIVPEPHTVIDWLEIVIRLGVATAAGAMIGLNRDLHGKPIGLRTLAIVSLASAIVVLIADLSDNVPKLSDATSRVIQGILTGIGFLGAGVIMRAKGQMRVRGLTSAACTFFTACAGIACGVGQWRVVGTGMAFALLILTLGGPLERALHRVLGGRDPQPSKPEPKPEPPQLP</sequence>
<comment type="subcellular location">
    <subcellularLocation>
        <location evidence="7">Cell inner membrane</location>
        <topology evidence="7">Multi-pass membrane protein</topology>
    </subcellularLocation>
    <subcellularLocation>
        <location evidence="1">Cell membrane</location>
        <topology evidence="1">Multi-pass membrane protein</topology>
    </subcellularLocation>
</comment>
<gene>
    <name evidence="10" type="ORF">BJ122_102331</name>
</gene>
<keyword evidence="7" id="KW-0997">Cell inner membrane</keyword>
<keyword evidence="3" id="KW-1003">Cell membrane</keyword>
<accession>A0A318TTD2</accession>
<evidence type="ECO:0000256" key="7">
    <source>
        <dbReference type="RuleBase" id="RU365041"/>
    </source>
</evidence>
<feature type="region of interest" description="Disordered" evidence="8">
    <location>
        <begin position="153"/>
        <end position="173"/>
    </location>
</feature>
<dbReference type="EMBL" id="QJTI01000002">
    <property type="protein sequence ID" value="PYF05105.1"/>
    <property type="molecule type" value="Genomic_DNA"/>
</dbReference>
<feature type="transmembrane region" description="Helical" evidence="7">
    <location>
        <begin position="16"/>
        <end position="34"/>
    </location>
</feature>
<evidence type="ECO:0000256" key="4">
    <source>
        <dbReference type="ARBA" id="ARBA00022692"/>
    </source>
</evidence>
<feature type="transmembrane region" description="Helical" evidence="7">
    <location>
        <begin position="104"/>
        <end position="125"/>
    </location>
</feature>
<dbReference type="OrthoDB" id="9811198at2"/>
<dbReference type="InterPro" id="IPR049177">
    <property type="entry name" value="MgtC_SapB_SrpB_YhiD_N"/>
</dbReference>
<organism evidence="10 11">
    <name type="scientific">Rhodopseudomonas faecalis</name>
    <dbReference type="NCBI Taxonomy" id="99655"/>
    <lineage>
        <taxon>Bacteria</taxon>
        <taxon>Pseudomonadati</taxon>
        <taxon>Pseudomonadota</taxon>
        <taxon>Alphaproteobacteria</taxon>
        <taxon>Hyphomicrobiales</taxon>
        <taxon>Nitrobacteraceae</taxon>
        <taxon>Rhodopseudomonas</taxon>
    </lineage>
</organism>
<keyword evidence="11" id="KW-1185">Reference proteome</keyword>
<evidence type="ECO:0000256" key="2">
    <source>
        <dbReference type="ARBA" id="ARBA00009298"/>
    </source>
</evidence>
<dbReference type="Pfam" id="PF02308">
    <property type="entry name" value="MgtC"/>
    <property type="match status" value="1"/>
</dbReference>
<dbReference type="GO" id="GO:0005886">
    <property type="term" value="C:plasma membrane"/>
    <property type="evidence" value="ECO:0007669"/>
    <property type="project" value="UniProtKB-SubCell"/>
</dbReference>
<keyword evidence="4 7" id="KW-0812">Transmembrane</keyword>
<evidence type="ECO:0000256" key="5">
    <source>
        <dbReference type="ARBA" id="ARBA00022989"/>
    </source>
</evidence>
<evidence type="ECO:0000313" key="11">
    <source>
        <dbReference type="Proteomes" id="UP000248148"/>
    </source>
</evidence>
<dbReference type="Proteomes" id="UP000248148">
    <property type="component" value="Unassembled WGS sequence"/>
</dbReference>
<evidence type="ECO:0000256" key="6">
    <source>
        <dbReference type="ARBA" id="ARBA00023136"/>
    </source>
</evidence>
<dbReference type="InterPro" id="IPR003416">
    <property type="entry name" value="MgtC/SapB/SrpB/YhiD_fam"/>
</dbReference>
<keyword evidence="6 7" id="KW-0472">Membrane</keyword>
<feature type="transmembrane region" description="Helical" evidence="7">
    <location>
        <begin position="72"/>
        <end position="92"/>
    </location>
</feature>
<dbReference type="RefSeq" id="WP_110779733.1">
    <property type="nucleotide sequence ID" value="NZ_QJTI01000002.1"/>
</dbReference>
<name>A0A318TTD2_9BRAD</name>
<protein>
    <recommendedName>
        <fullName evidence="7">Protein MgtC</fullName>
    </recommendedName>
</protein>
<evidence type="ECO:0000256" key="3">
    <source>
        <dbReference type="ARBA" id="ARBA00022475"/>
    </source>
</evidence>
<dbReference type="AlphaFoldDB" id="A0A318TTD2"/>
<evidence type="ECO:0000259" key="9">
    <source>
        <dbReference type="Pfam" id="PF02308"/>
    </source>
</evidence>
<dbReference type="PANTHER" id="PTHR33778:SF1">
    <property type="entry name" value="MAGNESIUM TRANSPORTER YHID-RELATED"/>
    <property type="match status" value="1"/>
</dbReference>
<reference evidence="10 11" key="1">
    <citation type="submission" date="2018-06" db="EMBL/GenBank/DDBJ databases">
        <title>Genomic Encyclopedia of Archaeal and Bacterial Type Strains, Phase II (KMG-II): from individual species to whole genera.</title>
        <authorList>
            <person name="Goeker M."/>
        </authorList>
    </citation>
    <scope>NUCLEOTIDE SEQUENCE [LARGE SCALE GENOMIC DNA]</scope>
    <source>
        <strain evidence="10 11">JCM 11668</strain>
    </source>
</reference>
<dbReference type="PANTHER" id="PTHR33778">
    <property type="entry name" value="PROTEIN MGTC"/>
    <property type="match status" value="1"/>
</dbReference>